<dbReference type="SUPFAM" id="SSF56091">
    <property type="entry name" value="DNA ligase/mRNA capping enzyme, catalytic domain"/>
    <property type="match status" value="1"/>
</dbReference>
<dbReference type="GO" id="GO:0006310">
    <property type="term" value="P:DNA recombination"/>
    <property type="evidence" value="ECO:0007669"/>
    <property type="project" value="InterPro"/>
</dbReference>
<dbReference type="InterPro" id="IPR014146">
    <property type="entry name" value="LigD_ligase_dom"/>
</dbReference>
<dbReference type="Pfam" id="PF04679">
    <property type="entry name" value="DNA_ligase_A_C"/>
    <property type="match status" value="1"/>
</dbReference>
<dbReference type="NCBIfam" id="TIGR02779">
    <property type="entry name" value="NHEJ_ligase_lig"/>
    <property type="match status" value="1"/>
</dbReference>
<dbReference type="Gene3D" id="3.30.470.30">
    <property type="entry name" value="DNA ligase/mRNA capping enzyme"/>
    <property type="match status" value="1"/>
</dbReference>
<dbReference type="GO" id="GO:0003910">
    <property type="term" value="F:DNA ligase (ATP) activity"/>
    <property type="evidence" value="ECO:0007669"/>
    <property type="project" value="InterPro"/>
</dbReference>
<dbReference type="CDD" id="cd07971">
    <property type="entry name" value="OBF_DNA_ligase_LigD"/>
    <property type="match status" value="1"/>
</dbReference>
<dbReference type="InterPro" id="IPR050191">
    <property type="entry name" value="ATP-dep_DNA_ligase"/>
</dbReference>
<comment type="caution">
    <text evidence="4">The sequence shown here is derived from an EMBL/GenBank/DDBJ whole genome shotgun (WGS) entry which is preliminary data.</text>
</comment>
<dbReference type="InterPro" id="IPR012310">
    <property type="entry name" value="DNA_ligase_ATP-dep_cent"/>
</dbReference>
<evidence type="ECO:0000259" key="3">
    <source>
        <dbReference type="PROSITE" id="PS50160"/>
    </source>
</evidence>
<organism evidence="4">
    <name type="scientific">bioreactor metagenome</name>
    <dbReference type="NCBI Taxonomy" id="1076179"/>
    <lineage>
        <taxon>unclassified sequences</taxon>
        <taxon>metagenomes</taxon>
        <taxon>ecological metagenomes</taxon>
    </lineage>
</organism>
<dbReference type="SUPFAM" id="SSF50249">
    <property type="entry name" value="Nucleic acid-binding proteins"/>
    <property type="match status" value="1"/>
</dbReference>
<dbReference type="InterPro" id="IPR012340">
    <property type="entry name" value="NA-bd_OB-fold"/>
</dbReference>
<keyword evidence="2" id="KW-0436">Ligase</keyword>
<name>A0A645EPI0_9ZZZZ</name>
<comment type="similarity">
    <text evidence="1">Belongs to the ATP-dependent DNA ligase family.</text>
</comment>
<protein>
    <submittedName>
        <fullName evidence="4">Multifunctional non-homologous end joining DNA repair protein LigD</fullName>
    </submittedName>
</protein>
<gene>
    <name evidence="4" type="primary">ligD_11</name>
    <name evidence="4" type="ORF">SDC9_151153</name>
</gene>
<reference evidence="4" key="1">
    <citation type="submission" date="2019-08" db="EMBL/GenBank/DDBJ databases">
        <authorList>
            <person name="Kucharzyk K."/>
            <person name="Murdoch R.W."/>
            <person name="Higgins S."/>
            <person name="Loffler F."/>
        </authorList>
    </citation>
    <scope>NUCLEOTIDE SEQUENCE</scope>
</reference>
<sequence length="308" mass="33552">MLATAGTLGLMTGEGWAYEMKWDGIRVLARTTGRSVRLTGRTGRDVTATYPELSELGTLARQDLVVDGEVVAIGRAGRPDFGLLQVRMNLTGAGDVNRLYEEVPVSLMVFDLLEASGRDLTAATYDERRELLGHLLPSGHHVLVPPAHPGPATAAMAVSAGLGLEGIVAKRRRSTYRPGVRSTDWLKIKHLRSQEVVVIGWRPGADGRDLAAVLTAVPDSAGRLVYTGRVGSGFGARARQEAIALLGPLAREDPPVEVPDSERAGPHWVEPRLVAEVRYGEVTATGRFRHPVWRGWRPDRAPEEIRWE</sequence>
<dbReference type="AlphaFoldDB" id="A0A645EPI0"/>
<proteinExistence type="inferred from homology"/>
<dbReference type="CDD" id="cd07906">
    <property type="entry name" value="Adenylation_DNA_ligase_LigD_LigC"/>
    <property type="match status" value="1"/>
</dbReference>
<dbReference type="PANTHER" id="PTHR45674">
    <property type="entry name" value="DNA LIGASE 1/3 FAMILY MEMBER"/>
    <property type="match status" value="1"/>
</dbReference>
<dbReference type="GO" id="GO:0006281">
    <property type="term" value="P:DNA repair"/>
    <property type="evidence" value="ECO:0007669"/>
    <property type="project" value="InterPro"/>
</dbReference>
<dbReference type="GO" id="GO:0005524">
    <property type="term" value="F:ATP binding"/>
    <property type="evidence" value="ECO:0007669"/>
    <property type="project" value="InterPro"/>
</dbReference>
<dbReference type="PROSITE" id="PS50160">
    <property type="entry name" value="DNA_LIGASE_A3"/>
    <property type="match status" value="1"/>
</dbReference>
<evidence type="ECO:0000256" key="1">
    <source>
        <dbReference type="ARBA" id="ARBA00007572"/>
    </source>
</evidence>
<dbReference type="Gene3D" id="2.40.50.140">
    <property type="entry name" value="Nucleic acid-binding proteins"/>
    <property type="match status" value="1"/>
</dbReference>
<dbReference type="Pfam" id="PF01068">
    <property type="entry name" value="DNA_ligase_A_M"/>
    <property type="match status" value="1"/>
</dbReference>
<dbReference type="InterPro" id="IPR012309">
    <property type="entry name" value="DNA_ligase_ATP-dep_C"/>
</dbReference>
<evidence type="ECO:0000313" key="4">
    <source>
        <dbReference type="EMBL" id="MPN03918.1"/>
    </source>
</evidence>
<dbReference type="Gene3D" id="3.30.1490.70">
    <property type="match status" value="1"/>
</dbReference>
<evidence type="ECO:0000256" key="2">
    <source>
        <dbReference type="ARBA" id="ARBA00022598"/>
    </source>
</evidence>
<dbReference type="EMBL" id="VSSQ01049836">
    <property type="protein sequence ID" value="MPN03918.1"/>
    <property type="molecule type" value="Genomic_DNA"/>
</dbReference>
<dbReference type="PANTHER" id="PTHR45674:SF4">
    <property type="entry name" value="DNA LIGASE 1"/>
    <property type="match status" value="1"/>
</dbReference>
<accession>A0A645EPI0</accession>
<feature type="domain" description="ATP-dependent DNA ligase family profile" evidence="3">
    <location>
        <begin position="98"/>
        <end position="247"/>
    </location>
</feature>